<evidence type="ECO:0000313" key="2">
    <source>
        <dbReference type="Proteomes" id="UP001164392"/>
    </source>
</evidence>
<proteinExistence type="predicted"/>
<organism evidence="1 2">
    <name type="scientific">Xanthomonas sacchari</name>
    <dbReference type="NCBI Taxonomy" id="56458"/>
    <lineage>
        <taxon>Bacteria</taxon>
        <taxon>Pseudomonadati</taxon>
        <taxon>Pseudomonadota</taxon>
        <taxon>Gammaproteobacteria</taxon>
        <taxon>Lysobacterales</taxon>
        <taxon>Lysobacteraceae</taxon>
        <taxon>Xanthomonas</taxon>
    </lineage>
</organism>
<reference evidence="1" key="1">
    <citation type="submission" date="2022-06" db="EMBL/GenBank/DDBJ databases">
        <title>Dynamics of rice microbiomes reveals core vertical transmitted seed endophytes.</title>
        <authorList>
            <person name="Liao K."/>
            <person name="Zhang X."/>
        </authorList>
    </citation>
    <scope>NUCLEOTIDE SEQUENCE</scope>
    <source>
        <strain evidence="1">JR3-14</strain>
    </source>
</reference>
<evidence type="ECO:0000313" key="1">
    <source>
        <dbReference type="EMBL" id="UYK90575.1"/>
    </source>
</evidence>
<name>A0AA46SY11_9XANT</name>
<dbReference type="EMBL" id="CP099534">
    <property type="protein sequence ID" value="UYK90575.1"/>
    <property type="molecule type" value="Genomic_DNA"/>
</dbReference>
<sequence>MVVVNKILVRRYRVYDPLEQDVFVYGAGELNFFSSGNKSLNVAGWLVDWEKILRGPRRIIFFEDDGFKFIDVGGLVFKIGHGVEVHCVRNIFISKLSVLNNGVPAASVTYLTPWWRLIFDDGSHPDLQFPLEYFSKLWNDNIFIFNKAG</sequence>
<dbReference type="Proteomes" id="UP001164392">
    <property type="component" value="Chromosome"/>
</dbReference>
<dbReference type="RefSeq" id="WP_152236855.1">
    <property type="nucleotide sequence ID" value="NZ_CP099534.1"/>
</dbReference>
<gene>
    <name evidence="1" type="ORF">NG824_09400</name>
</gene>
<dbReference type="AlphaFoldDB" id="A0AA46SY11"/>
<accession>A0AA46SY11</accession>
<protein>
    <submittedName>
        <fullName evidence="1">Uncharacterized protein</fullName>
    </submittedName>
</protein>